<evidence type="ECO:0000259" key="7">
    <source>
        <dbReference type="Pfam" id="PF04453"/>
    </source>
</evidence>
<dbReference type="InterPro" id="IPR020889">
    <property type="entry name" value="LipoPS_assembly_LptD"/>
</dbReference>
<dbReference type="GO" id="GO:1990351">
    <property type="term" value="C:transporter complex"/>
    <property type="evidence" value="ECO:0007669"/>
    <property type="project" value="TreeGrafter"/>
</dbReference>
<comment type="subunit">
    <text evidence="4">Component of the lipopolysaccharide transport and assembly complex. Interacts with LptE and LptA.</text>
</comment>
<protein>
    <recommendedName>
        <fullName evidence="4">LPS-assembly protein LptD</fullName>
    </recommendedName>
</protein>
<feature type="domain" description="LPS-assembly protein LptD central" evidence="8">
    <location>
        <begin position="199"/>
        <end position="278"/>
    </location>
</feature>
<evidence type="ECO:0000256" key="4">
    <source>
        <dbReference type="HAMAP-Rule" id="MF_01411"/>
    </source>
</evidence>
<accession>A0A1M5NVK0</accession>
<proteinExistence type="inferred from homology"/>
<evidence type="ECO:0000256" key="3">
    <source>
        <dbReference type="ARBA" id="ARBA00023237"/>
    </source>
</evidence>
<dbReference type="Pfam" id="PF03968">
    <property type="entry name" value="LptD_N"/>
    <property type="match status" value="1"/>
</dbReference>
<dbReference type="InterPro" id="IPR045659">
    <property type="entry name" value="LptD_2"/>
</dbReference>
<dbReference type="PANTHER" id="PTHR30189:SF1">
    <property type="entry name" value="LPS-ASSEMBLY PROTEIN LPTD"/>
    <property type="match status" value="1"/>
</dbReference>
<name>A0A1M5NVK0_9GAMM</name>
<feature type="chain" id="PRO_5013405219" description="LPS-assembly protein LptD" evidence="4">
    <location>
        <begin position="27"/>
        <end position="768"/>
    </location>
</feature>
<feature type="domain" description="LptD C-terminal" evidence="7">
    <location>
        <begin position="300"/>
        <end position="667"/>
    </location>
</feature>
<dbReference type="InterPro" id="IPR050218">
    <property type="entry name" value="LptD"/>
</dbReference>
<evidence type="ECO:0000256" key="2">
    <source>
        <dbReference type="ARBA" id="ARBA00023136"/>
    </source>
</evidence>
<dbReference type="Pfam" id="PF19838">
    <property type="entry name" value="LptD_2"/>
    <property type="match status" value="1"/>
</dbReference>
<feature type="signal peptide" evidence="4">
    <location>
        <begin position="1"/>
        <end position="26"/>
    </location>
</feature>
<dbReference type="Proteomes" id="UP000199758">
    <property type="component" value="Unassembled WGS sequence"/>
</dbReference>
<organism evidence="9 10">
    <name type="scientific">Hydrocarboniphaga daqingensis</name>
    <dbReference type="NCBI Taxonomy" id="490188"/>
    <lineage>
        <taxon>Bacteria</taxon>
        <taxon>Pseudomonadati</taxon>
        <taxon>Pseudomonadota</taxon>
        <taxon>Gammaproteobacteria</taxon>
        <taxon>Nevskiales</taxon>
        <taxon>Nevskiaceae</taxon>
        <taxon>Hydrocarboniphaga</taxon>
    </lineage>
</organism>
<evidence type="ECO:0000313" key="10">
    <source>
        <dbReference type="Proteomes" id="UP000199758"/>
    </source>
</evidence>
<dbReference type="EMBL" id="FQWZ01000004">
    <property type="protein sequence ID" value="SHG93485.1"/>
    <property type="molecule type" value="Genomic_DNA"/>
</dbReference>
<keyword evidence="3 4" id="KW-0998">Cell outer membrane</keyword>
<reference evidence="9 10" key="1">
    <citation type="submission" date="2016-11" db="EMBL/GenBank/DDBJ databases">
        <authorList>
            <person name="Jaros S."/>
            <person name="Januszkiewicz K."/>
            <person name="Wedrychowicz H."/>
        </authorList>
    </citation>
    <scope>NUCLEOTIDE SEQUENCE [LARGE SCALE GENOMIC DNA]</scope>
    <source>
        <strain evidence="9 10">CGMCC 1.7049</strain>
    </source>
</reference>
<dbReference type="InterPro" id="IPR005653">
    <property type="entry name" value="OstA-like_N"/>
</dbReference>
<dbReference type="PANTHER" id="PTHR30189">
    <property type="entry name" value="LPS-ASSEMBLY PROTEIN"/>
    <property type="match status" value="1"/>
</dbReference>
<dbReference type="GO" id="GO:0009279">
    <property type="term" value="C:cell outer membrane"/>
    <property type="evidence" value="ECO:0007669"/>
    <property type="project" value="UniProtKB-SubCell"/>
</dbReference>
<comment type="function">
    <text evidence="4">Together with LptE, is involved in the assembly of lipopolysaccharide (LPS) at the surface of the outer membrane.</text>
</comment>
<dbReference type="InterPro" id="IPR007543">
    <property type="entry name" value="LptD_C"/>
</dbReference>
<dbReference type="STRING" id="490188.SAMN04488068_1882"/>
<dbReference type="Pfam" id="PF04453">
    <property type="entry name" value="LptD"/>
    <property type="match status" value="1"/>
</dbReference>
<evidence type="ECO:0000256" key="1">
    <source>
        <dbReference type="ARBA" id="ARBA00022729"/>
    </source>
</evidence>
<dbReference type="RefSeq" id="WP_072896862.1">
    <property type="nucleotide sequence ID" value="NZ_FQWZ01000004.1"/>
</dbReference>
<comment type="similarity">
    <text evidence="4">Belongs to the LptD family.</text>
</comment>
<feature type="compositionally biased region" description="Low complexity" evidence="5">
    <location>
        <begin position="749"/>
        <end position="768"/>
    </location>
</feature>
<dbReference type="GO" id="GO:0043165">
    <property type="term" value="P:Gram-negative-bacterium-type cell outer membrane assembly"/>
    <property type="evidence" value="ECO:0007669"/>
    <property type="project" value="UniProtKB-UniRule"/>
</dbReference>
<dbReference type="HAMAP" id="MF_01411">
    <property type="entry name" value="LPS_assembly_LptD"/>
    <property type="match status" value="1"/>
</dbReference>
<sequence length="768" mass="85034" precursor="true">MIQRPLVLPAAGLLCLLLRPGLAAGAADGGMCTQPRYSTTPLTAVVESADGGEERELDQKIFVEADSASMTREGLSQLMGSVRVRQGTKEISADNIDYDNAQQLITVDAESVFSNPELVIKSGSARFNLNDNSGVFRDSDFVLPTRGARGTSGEIRVATDGKAELRKTSYTTCPINSNAWYLEASDIRLDQDAGLGTARHARLRFGGVPILYVPWFQFPLDDRRRSGLLFPTIGETNQTGVDLRWPVYLNLAPNYDATVTPRLMTRRGFMLGTSGRYLLNNGEGRAQFDYLEDDKVFGKSRSLTRVDHANLFSRNLGLEATFAEVSDPQYFEDLGGTFASSSITYLERSARLTYQSPASYRVTALVQNFQTIDNGISAIDDPYKRLPQIRFDALTRNTYLDTRAGLNAEYVNFVRDGASVEGQRLDLQPYLRYQRDLNAWYVSSQVDYRYTGYKLSDPTQSLLANQQQQSPSRALPVVSAEGGLRFDRITSTGAIQTLEPRVFALYVPYENQDQLPLFDTGEPDFDFTQLFARNRFFGEDRISDARNLTGTVTTRVIDPETGDMQWSASFGQLYRLEASRVALPGQDAPDSGATDFIGEINYNFLSHWSAQVIGQWSPDRAELERSNVALRYRNPASGSRFDIAYRDRIGLLEQTDVSFNLPVSSAWRIGARSRYSIRDEKTLESFVGASYETCCWAISAAYRRFITGADGALNNGIYFQLELKGLSRIGTGFASLLPSDDGDDAATPGALGTANNLSNNSNGSGRSR</sequence>
<comment type="caution">
    <text evidence="4">Lacks conserved residue(s) required for the propagation of feature annotation.</text>
</comment>
<keyword evidence="10" id="KW-1185">Reference proteome</keyword>
<evidence type="ECO:0000259" key="8">
    <source>
        <dbReference type="Pfam" id="PF19838"/>
    </source>
</evidence>
<feature type="domain" description="Organic solvent tolerance-like N-terminal" evidence="6">
    <location>
        <begin position="63"/>
        <end position="193"/>
    </location>
</feature>
<feature type="region of interest" description="Disordered" evidence="5">
    <location>
        <begin position="744"/>
        <end position="768"/>
    </location>
</feature>
<keyword evidence="2 4" id="KW-0472">Membrane</keyword>
<dbReference type="AlphaFoldDB" id="A0A1M5NVK0"/>
<gene>
    <name evidence="4" type="primary">lptD</name>
    <name evidence="9" type="ORF">SAMN04488068_1882</name>
</gene>
<comment type="subcellular location">
    <subcellularLocation>
        <location evidence="4">Cell outer membrane</location>
    </subcellularLocation>
</comment>
<evidence type="ECO:0000256" key="5">
    <source>
        <dbReference type="SAM" id="MobiDB-lite"/>
    </source>
</evidence>
<keyword evidence="1 4" id="KW-0732">Signal</keyword>
<evidence type="ECO:0000313" key="9">
    <source>
        <dbReference type="EMBL" id="SHG93485.1"/>
    </source>
</evidence>
<evidence type="ECO:0000259" key="6">
    <source>
        <dbReference type="Pfam" id="PF03968"/>
    </source>
</evidence>
<dbReference type="GO" id="GO:0015920">
    <property type="term" value="P:lipopolysaccharide transport"/>
    <property type="evidence" value="ECO:0007669"/>
    <property type="project" value="InterPro"/>
</dbReference>